<organism evidence="1 2">
    <name type="scientific">Nocardia cerradoensis</name>
    <dbReference type="NCBI Taxonomy" id="85688"/>
    <lineage>
        <taxon>Bacteria</taxon>
        <taxon>Bacillati</taxon>
        <taxon>Actinomycetota</taxon>
        <taxon>Actinomycetes</taxon>
        <taxon>Mycobacteriales</taxon>
        <taxon>Nocardiaceae</taxon>
        <taxon>Nocardia</taxon>
    </lineage>
</organism>
<accession>A0A231H9R8</accession>
<keyword evidence="2" id="KW-1185">Reference proteome</keyword>
<protein>
    <submittedName>
        <fullName evidence="1">Uncharacterized protein</fullName>
    </submittedName>
</protein>
<dbReference type="SUPFAM" id="SSF54427">
    <property type="entry name" value="NTF2-like"/>
    <property type="match status" value="1"/>
</dbReference>
<dbReference type="Gene3D" id="3.10.450.50">
    <property type="match status" value="1"/>
</dbReference>
<name>A0A231H9R8_9NOCA</name>
<reference evidence="1 2" key="1">
    <citation type="submission" date="2017-07" db="EMBL/GenBank/DDBJ databases">
        <title>First draft Genome Sequence of Nocardia cerradoensis isolated from human infection.</title>
        <authorList>
            <person name="Carrasco G."/>
        </authorList>
    </citation>
    <scope>NUCLEOTIDE SEQUENCE [LARGE SCALE GENOMIC DNA]</scope>
    <source>
        <strain evidence="1 2">CNM20130759</strain>
    </source>
</reference>
<dbReference type="AlphaFoldDB" id="A0A231H9R8"/>
<dbReference type="Proteomes" id="UP000215506">
    <property type="component" value="Unassembled WGS sequence"/>
</dbReference>
<dbReference type="InterPro" id="IPR032710">
    <property type="entry name" value="NTF2-like_dom_sf"/>
</dbReference>
<gene>
    <name evidence="1" type="ORF">B7C42_01873</name>
</gene>
<proteinExistence type="predicted"/>
<evidence type="ECO:0000313" key="1">
    <source>
        <dbReference type="EMBL" id="OXR45581.1"/>
    </source>
</evidence>
<dbReference type="EMBL" id="NGAF01000003">
    <property type="protein sequence ID" value="OXR45581.1"/>
    <property type="molecule type" value="Genomic_DNA"/>
</dbReference>
<sequence>MIELAMEQMEDIPLSHEKAELEKDIDAMMATASPNRRWEFPSDGLVADGVEAVREHYRRALSGALSRGMANDGKYGRK</sequence>
<dbReference type="RefSeq" id="WP_039783953.1">
    <property type="nucleotide sequence ID" value="NZ_JAAXOR010000001.1"/>
</dbReference>
<comment type="caution">
    <text evidence="1">The sequence shown here is derived from an EMBL/GenBank/DDBJ whole genome shotgun (WGS) entry which is preliminary data.</text>
</comment>
<evidence type="ECO:0000313" key="2">
    <source>
        <dbReference type="Proteomes" id="UP000215506"/>
    </source>
</evidence>